<comment type="caution">
    <text evidence="2">The sequence shown here is derived from an EMBL/GenBank/DDBJ whole genome shotgun (WGS) entry which is preliminary data.</text>
</comment>
<evidence type="ECO:0000313" key="3">
    <source>
        <dbReference type="Proteomes" id="UP001183388"/>
    </source>
</evidence>
<protein>
    <submittedName>
        <fullName evidence="2">Serine/arginine repetitive matrix protein 2</fullName>
    </submittedName>
</protein>
<name>A0ABU2LB74_9ACTN</name>
<feature type="region of interest" description="Disordered" evidence="1">
    <location>
        <begin position="166"/>
        <end position="202"/>
    </location>
</feature>
<organism evidence="2 3">
    <name type="scientific">Streptomyces boetiae</name>
    <dbReference type="NCBI Taxonomy" id="3075541"/>
    <lineage>
        <taxon>Bacteria</taxon>
        <taxon>Bacillati</taxon>
        <taxon>Actinomycetota</taxon>
        <taxon>Actinomycetes</taxon>
        <taxon>Kitasatosporales</taxon>
        <taxon>Streptomycetaceae</taxon>
        <taxon>Streptomyces</taxon>
    </lineage>
</organism>
<dbReference type="EMBL" id="JAVREN010000025">
    <property type="protein sequence ID" value="MDT0308745.1"/>
    <property type="molecule type" value="Genomic_DNA"/>
</dbReference>
<feature type="compositionally biased region" description="Polar residues" evidence="1">
    <location>
        <begin position="192"/>
        <end position="202"/>
    </location>
</feature>
<proteinExistence type="predicted"/>
<sequence length="317" mass="34760">MPDFAMDYDRLYAMQRGLHTLAERADSGGGTGLYEDVGNASLTENETLFGSRSVAYQFSLFYRKSKLRIDDGKDKLKQFGDTFGSVADGLFQQDAFLASGAAATAGGAMFDRWNGEREVYEEWAQDKAAWETYLQEIGAAEYFEQNPDADIAQVCAGNDGPAWCETWRNDENPPLPPGPDPGKPSDLPPSRMQFTDDNGGSTNVVLSYDDDYNIMKEELTVTTGAGETITTVTAYDGPPQIVDPANGRSYDTRDFTVTTSSEGWRIVEDVTVNDNGSATRTVTETTTNEDGEQEVTVTEYTRSGPFAAWEGGEEDEE</sequence>
<accession>A0ABU2LB74</accession>
<reference evidence="3" key="1">
    <citation type="submission" date="2023-07" db="EMBL/GenBank/DDBJ databases">
        <title>30 novel species of actinomycetes from the DSMZ collection.</title>
        <authorList>
            <person name="Nouioui I."/>
        </authorList>
    </citation>
    <scope>NUCLEOTIDE SEQUENCE [LARGE SCALE GENOMIC DNA]</scope>
    <source>
        <strain evidence="3">DSM 44917</strain>
    </source>
</reference>
<evidence type="ECO:0000313" key="2">
    <source>
        <dbReference type="EMBL" id="MDT0308745.1"/>
    </source>
</evidence>
<dbReference type="Proteomes" id="UP001183388">
    <property type="component" value="Unassembled WGS sequence"/>
</dbReference>
<dbReference type="RefSeq" id="WP_311631685.1">
    <property type="nucleotide sequence ID" value="NZ_JAVREN010000025.1"/>
</dbReference>
<keyword evidence="3" id="KW-1185">Reference proteome</keyword>
<feature type="compositionally biased region" description="Pro residues" evidence="1">
    <location>
        <begin position="173"/>
        <end position="182"/>
    </location>
</feature>
<evidence type="ECO:0000256" key="1">
    <source>
        <dbReference type="SAM" id="MobiDB-lite"/>
    </source>
</evidence>
<gene>
    <name evidence="2" type="ORF">RM780_17510</name>
</gene>